<dbReference type="InterPro" id="IPR039328">
    <property type="entry name" value="WDR89"/>
</dbReference>
<evidence type="ECO:0000256" key="1">
    <source>
        <dbReference type="ARBA" id="ARBA00022574"/>
    </source>
</evidence>
<evidence type="ECO:0000313" key="4">
    <source>
        <dbReference type="EMBL" id="EGP92496.1"/>
    </source>
</evidence>
<dbReference type="OMA" id="PLGCEYV"/>
<evidence type="ECO:0000313" key="5">
    <source>
        <dbReference type="Proteomes" id="UP000008062"/>
    </source>
</evidence>
<gene>
    <name evidence="4" type="ORF">MYCGRDRAFT_89123</name>
</gene>
<dbReference type="eggNOG" id="KOG1188">
    <property type="taxonomic scope" value="Eukaryota"/>
</dbReference>
<dbReference type="RefSeq" id="XP_003857520.1">
    <property type="nucleotide sequence ID" value="XM_003857472.1"/>
</dbReference>
<dbReference type="AlphaFoldDB" id="F9WZ07"/>
<dbReference type="PANTHER" id="PTHR22889:SF0">
    <property type="entry name" value="WD REPEAT-CONTAINING PROTEIN 89"/>
    <property type="match status" value="1"/>
</dbReference>
<dbReference type="Gene3D" id="2.130.10.10">
    <property type="entry name" value="YVTN repeat-like/Quinoprotein amine dehydrogenase"/>
    <property type="match status" value="1"/>
</dbReference>
<feature type="repeat" description="WD" evidence="3">
    <location>
        <begin position="143"/>
        <end position="185"/>
    </location>
</feature>
<dbReference type="HOGENOM" id="CLU_645924_0_0_1"/>
<sequence length="425" mass="46502">MSVFVSASSHVKSWQSTSPNGDFLVKKIHTLATIGSDDTLRLFDASSLKTLQTSPRCHSGVACLESAGSFFVTGGRDGLVRCWDSRAKKAVEMADPKSNGISSLACLDHYIAAGTESLKEGLGDVSVLVYDTRNPAAPLRQYNESHTDTITQLAFHPTQLNVLMSGSTDGLISFFDVNQEDEEDALQQVLNPRSAVHCSGFLAQDLVYVVSTDEQFSIHTLSKTASEDEQLPPPIEFGDVREKLKCMYVVDVLVQPDGPPVIAYGHNENRTLSISALGSPGAWTFGQKVDLPGAHGDEVVRDLLIHKKRAVTCGEDGQVKLWSLGIRLHLVANHGWKSRRSCAFHKSHLPYRQTRQLELHDHRTTMTATKEPASAAGVKSTIEAFFDAINAEDTKALQARFHPKAGLTIIRQDPPLPPVRLAHFL</sequence>
<name>F9WZ07_ZYMTI</name>
<dbReference type="InterPro" id="IPR015943">
    <property type="entry name" value="WD40/YVTN_repeat-like_dom_sf"/>
</dbReference>
<dbReference type="SMART" id="SM00320">
    <property type="entry name" value="WD40"/>
    <property type="match status" value="3"/>
</dbReference>
<dbReference type="STRING" id="336722.F9WZ07"/>
<dbReference type="PANTHER" id="PTHR22889">
    <property type="entry name" value="WD REPEAT-CONTAINING PROTEIN 89"/>
    <property type="match status" value="1"/>
</dbReference>
<dbReference type="InParanoid" id="F9WZ07"/>
<reference evidence="4 5" key="1">
    <citation type="journal article" date="2011" name="PLoS Genet.">
        <title>Finished genome of the fungal wheat pathogen Mycosphaerella graminicola reveals dispensome structure, chromosome plasticity, and stealth pathogenesis.</title>
        <authorList>
            <person name="Goodwin S.B."/>
            <person name="Ben M'barek S."/>
            <person name="Dhillon B."/>
            <person name="Wittenberg A.H.J."/>
            <person name="Crane C.F."/>
            <person name="Hane J.K."/>
            <person name="Foster A.J."/>
            <person name="Van der Lee T.A.J."/>
            <person name="Grimwood J."/>
            <person name="Aerts A."/>
            <person name="Antoniw J."/>
            <person name="Bailey A."/>
            <person name="Bluhm B."/>
            <person name="Bowler J."/>
            <person name="Bristow J."/>
            <person name="van der Burgt A."/>
            <person name="Canto-Canche B."/>
            <person name="Churchill A.C.L."/>
            <person name="Conde-Ferraez L."/>
            <person name="Cools H.J."/>
            <person name="Coutinho P.M."/>
            <person name="Csukai M."/>
            <person name="Dehal P."/>
            <person name="De Wit P."/>
            <person name="Donzelli B."/>
            <person name="van de Geest H.C."/>
            <person name="van Ham R.C.H.J."/>
            <person name="Hammond-Kosack K.E."/>
            <person name="Henrissat B."/>
            <person name="Kilian A."/>
            <person name="Kobayashi A.K."/>
            <person name="Koopmann E."/>
            <person name="Kourmpetis Y."/>
            <person name="Kuzniar A."/>
            <person name="Lindquist E."/>
            <person name="Lombard V."/>
            <person name="Maliepaard C."/>
            <person name="Martins N."/>
            <person name="Mehrabi R."/>
            <person name="Nap J.P.H."/>
            <person name="Ponomarenko A."/>
            <person name="Rudd J.J."/>
            <person name="Salamov A."/>
            <person name="Schmutz J."/>
            <person name="Schouten H.J."/>
            <person name="Shapiro H."/>
            <person name="Stergiopoulos I."/>
            <person name="Torriani S.F.F."/>
            <person name="Tu H."/>
            <person name="de Vries R.P."/>
            <person name="Waalwijk C."/>
            <person name="Ware S.B."/>
            <person name="Wiebenga A."/>
            <person name="Zwiers L.-H."/>
            <person name="Oliver R.P."/>
            <person name="Grigoriev I.V."/>
            <person name="Kema G.H.J."/>
        </authorList>
    </citation>
    <scope>NUCLEOTIDE SEQUENCE [LARGE SCALE GENOMIC DNA]</scope>
    <source>
        <strain evidence="5">CBS 115943 / IPO323</strain>
    </source>
</reference>
<dbReference type="PROSITE" id="PS50082">
    <property type="entry name" value="WD_REPEATS_2"/>
    <property type="match status" value="2"/>
</dbReference>
<evidence type="ECO:0000256" key="3">
    <source>
        <dbReference type="PROSITE-ProRule" id="PRU00221"/>
    </source>
</evidence>
<dbReference type="InterPro" id="IPR001680">
    <property type="entry name" value="WD40_rpt"/>
</dbReference>
<dbReference type="SUPFAM" id="SSF50978">
    <property type="entry name" value="WD40 repeat-like"/>
    <property type="match status" value="1"/>
</dbReference>
<protein>
    <submittedName>
        <fullName evidence="4">Uncharacterized protein</fullName>
    </submittedName>
</protein>
<dbReference type="InterPro" id="IPR036322">
    <property type="entry name" value="WD40_repeat_dom_sf"/>
</dbReference>
<organism evidence="4 5">
    <name type="scientific">Zymoseptoria tritici (strain CBS 115943 / IPO323)</name>
    <name type="common">Speckled leaf blotch fungus</name>
    <name type="synonym">Septoria tritici</name>
    <dbReference type="NCBI Taxonomy" id="336722"/>
    <lineage>
        <taxon>Eukaryota</taxon>
        <taxon>Fungi</taxon>
        <taxon>Dikarya</taxon>
        <taxon>Ascomycota</taxon>
        <taxon>Pezizomycotina</taxon>
        <taxon>Dothideomycetes</taxon>
        <taxon>Dothideomycetidae</taxon>
        <taxon>Mycosphaerellales</taxon>
        <taxon>Mycosphaerellaceae</taxon>
        <taxon>Zymoseptoria</taxon>
    </lineage>
</organism>
<feature type="repeat" description="WD" evidence="3">
    <location>
        <begin position="68"/>
        <end position="93"/>
    </location>
</feature>
<dbReference type="Proteomes" id="UP000008062">
    <property type="component" value="Chromosome 1"/>
</dbReference>
<keyword evidence="5" id="KW-1185">Reference proteome</keyword>
<keyword evidence="1 3" id="KW-0853">WD repeat</keyword>
<dbReference type="KEGG" id="ztr:MYCGRDRAFT_89123"/>
<proteinExistence type="predicted"/>
<dbReference type="GeneID" id="13394462"/>
<dbReference type="OrthoDB" id="25131at2759"/>
<evidence type="ECO:0000256" key="2">
    <source>
        <dbReference type="ARBA" id="ARBA00022737"/>
    </source>
</evidence>
<dbReference type="Pfam" id="PF00400">
    <property type="entry name" value="WD40"/>
    <property type="match status" value="2"/>
</dbReference>
<dbReference type="EMBL" id="CM001196">
    <property type="protein sequence ID" value="EGP92496.1"/>
    <property type="molecule type" value="Genomic_DNA"/>
</dbReference>
<dbReference type="FunCoup" id="F9WZ07">
    <property type="interactions" value="699"/>
</dbReference>
<keyword evidence="2" id="KW-0677">Repeat</keyword>
<accession>F9WZ07</accession>